<accession>A0AA90Z6F1</accession>
<reference evidence="2 3" key="1">
    <citation type="submission" date="2023-07" db="EMBL/GenBank/DDBJ databases">
        <title>Genomic Encyclopedia of Type Strains, Phase IV (KMG-IV): sequencing the most valuable type-strain genomes for metagenomic binning, comparative biology and taxonomic classification.</title>
        <authorList>
            <person name="Goeker M."/>
        </authorList>
    </citation>
    <scope>NUCLEOTIDE SEQUENCE [LARGE SCALE GENOMIC DNA]</scope>
    <source>
        <strain evidence="2 3">DSM 17273</strain>
    </source>
</reference>
<sequence>MLIEFKAENFRSIRDEITFSLLASSDKALDGNLIELDILKKDDRLLRSSVIYGANASGKTNVLAAMYNLQALVVNSVRNQIGDVLPYSPFKLATEYGAKPTKFTVFFVKNNVRYKYRVSFDSEKIIDEFLYYYPNNREALVFERTDTTEFRFTTDKRVQNDISKRTLDNVLYLSNSAQQNYGKTLEAFKWFKENLHIVGSMPVVQDYSTIEMLKNDSSKRDIIKALERADLGLVDVDAEIKLFKPNDAPQEVVDKLPRSFDMDNGELQRIEINSYHLGTDESGNKQKVWFNFETEESEGTKRMFSLIGPWLDALENGHVLLIDELELKLHPMLSEHLIKLFHDKNYNKNNAQLIITTHNTNLLNDEIFRRDQIWFTEKDADSGSTDLYSLVEFKPRKDQNLLKGYLMGRYGALPFISS</sequence>
<organism evidence="2 3">
    <name type="scientific">Methanococcoides alaskense</name>
    <dbReference type="NCBI Taxonomy" id="325778"/>
    <lineage>
        <taxon>Archaea</taxon>
        <taxon>Methanobacteriati</taxon>
        <taxon>Methanobacteriota</taxon>
        <taxon>Stenosarchaea group</taxon>
        <taxon>Methanomicrobia</taxon>
        <taxon>Methanosarcinales</taxon>
        <taxon>Methanosarcinaceae</taxon>
        <taxon>Methanococcoides</taxon>
    </lineage>
</organism>
<dbReference type="SUPFAM" id="SSF52540">
    <property type="entry name" value="P-loop containing nucleoside triphosphate hydrolases"/>
    <property type="match status" value="1"/>
</dbReference>
<dbReference type="PANTHER" id="PTHR40396">
    <property type="entry name" value="ATPASE-LIKE PROTEIN"/>
    <property type="match status" value="1"/>
</dbReference>
<keyword evidence="3" id="KW-1185">Reference proteome</keyword>
<dbReference type="Pfam" id="PF13304">
    <property type="entry name" value="AAA_21"/>
    <property type="match status" value="1"/>
</dbReference>
<proteinExistence type="predicted"/>
<dbReference type="GO" id="GO:0005524">
    <property type="term" value="F:ATP binding"/>
    <property type="evidence" value="ECO:0007669"/>
    <property type="project" value="InterPro"/>
</dbReference>
<protein>
    <submittedName>
        <fullName evidence="2">AAA15 family ATPase/GTPase</fullName>
    </submittedName>
</protein>
<dbReference type="InterPro" id="IPR003959">
    <property type="entry name" value="ATPase_AAA_core"/>
</dbReference>
<dbReference type="Gene3D" id="3.40.50.300">
    <property type="entry name" value="P-loop containing nucleotide triphosphate hydrolases"/>
    <property type="match status" value="1"/>
</dbReference>
<dbReference type="EMBL" id="JAVDQI010000001">
    <property type="protein sequence ID" value="MDR6221646.1"/>
    <property type="molecule type" value="Genomic_DNA"/>
</dbReference>
<dbReference type="GO" id="GO:0016887">
    <property type="term" value="F:ATP hydrolysis activity"/>
    <property type="evidence" value="ECO:0007669"/>
    <property type="project" value="InterPro"/>
</dbReference>
<evidence type="ECO:0000313" key="3">
    <source>
        <dbReference type="Proteomes" id="UP001185015"/>
    </source>
</evidence>
<name>A0AA90Z6F1_9EURY</name>
<dbReference type="AlphaFoldDB" id="A0AA90Z6F1"/>
<gene>
    <name evidence="2" type="ORF">J2750_000078</name>
</gene>
<dbReference type="Proteomes" id="UP001185015">
    <property type="component" value="Unassembled WGS sequence"/>
</dbReference>
<evidence type="ECO:0000313" key="2">
    <source>
        <dbReference type="EMBL" id="MDR6221646.1"/>
    </source>
</evidence>
<comment type="caution">
    <text evidence="2">The sequence shown here is derived from an EMBL/GenBank/DDBJ whole genome shotgun (WGS) entry which is preliminary data.</text>
</comment>
<dbReference type="PANTHER" id="PTHR40396:SF1">
    <property type="entry name" value="ATPASE AAA-TYPE CORE DOMAIN-CONTAINING PROTEIN"/>
    <property type="match status" value="1"/>
</dbReference>
<dbReference type="RefSeq" id="WP_270096525.1">
    <property type="nucleotide sequence ID" value="NZ_JAQFFK010000003.1"/>
</dbReference>
<dbReference type="InterPro" id="IPR027417">
    <property type="entry name" value="P-loop_NTPase"/>
</dbReference>
<feature type="domain" description="ATPase AAA-type core" evidence="1">
    <location>
        <begin position="50"/>
        <end position="364"/>
    </location>
</feature>
<evidence type="ECO:0000259" key="1">
    <source>
        <dbReference type="Pfam" id="PF13304"/>
    </source>
</evidence>